<evidence type="ECO:0000256" key="2">
    <source>
        <dbReference type="SAM" id="Phobius"/>
    </source>
</evidence>
<accession>A0A420HZY4</accession>
<dbReference type="Proteomes" id="UP000286134">
    <property type="component" value="Unassembled WGS sequence"/>
</dbReference>
<feature type="chain" id="PRO_5019225867" evidence="3">
    <location>
        <begin position="27"/>
        <end position="116"/>
    </location>
</feature>
<keyword evidence="3" id="KW-0732">Signal</keyword>
<feature type="compositionally biased region" description="Basic residues" evidence="1">
    <location>
        <begin position="99"/>
        <end position="116"/>
    </location>
</feature>
<comment type="caution">
    <text evidence="4">The sequence shown here is derived from an EMBL/GenBank/DDBJ whole genome shotgun (WGS) entry which is preliminary data.</text>
</comment>
<feature type="region of interest" description="Disordered" evidence="1">
    <location>
        <begin position="79"/>
        <end position="116"/>
    </location>
</feature>
<keyword evidence="5" id="KW-1185">Reference proteome</keyword>
<sequence>MLSIKAMVRLVVIAFFSTPMMIEAFASPTDTTDTADTADTDTGLAQTSSALVRRDASDILLTTATLGLGTWAYRAHRRRKNKRIKKAVKKAVKEAAKEKAKKKKAARKKAARRKAA</sequence>
<organism evidence="4 5">
    <name type="scientific">Erysiphe neolycopersici</name>
    <dbReference type="NCBI Taxonomy" id="212602"/>
    <lineage>
        <taxon>Eukaryota</taxon>
        <taxon>Fungi</taxon>
        <taxon>Dikarya</taxon>
        <taxon>Ascomycota</taxon>
        <taxon>Pezizomycotina</taxon>
        <taxon>Leotiomycetes</taxon>
        <taxon>Erysiphales</taxon>
        <taxon>Erysiphaceae</taxon>
        <taxon>Erysiphe</taxon>
    </lineage>
</organism>
<evidence type="ECO:0000256" key="3">
    <source>
        <dbReference type="SAM" id="SignalP"/>
    </source>
</evidence>
<dbReference type="EMBL" id="MCFK01002894">
    <property type="protein sequence ID" value="RKF62985.1"/>
    <property type="molecule type" value="Genomic_DNA"/>
</dbReference>
<feature type="compositionally biased region" description="Basic residues" evidence="1">
    <location>
        <begin position="79"/>
        <end position="90"/>
    </location>
</feature>
<dbReference type="AlphaFoldDB" id="A0A420HZY4"/>
<evidence type="ECO:0000313" key="5">
    <source>
        <dbReference type="Proteomes" id="UP000286134"/>
    </source>
</evidence>
<evidence type="ECO:0000256" key="1">
    <source>
        <dbReference type="SAM" id="MobiDB-lite"/>
    </source>
</evidence>
<reference evidence="4 5" key="1">
    <citation type="journal article" date="2018" name="BMC Genomics">
        <title>Comparative genome analyses reveal sequence features reflecting distinct modes of host-adaptation between dicot and monocot powdery mildew.</title>
        <authorList>
            <person name="Wu Y."/>
            <person name="Ma X."/>
            <person name="Pan Z."/>
            <person name="Kale S.D."/>
            <person name="Song Y."/>
            <person name="King H."/>
            <person name="Zhang Q."/>
            <person name="Presley C."/>
            <person name="Deng X."/>
            <person name="Wei C.I."/>
            <person name="Xiao S."/>
        </authorList>
    </citation>
    <scope>NUCLEOTIDE SEQUENCE [LARGE SCALE GENOMIC DNA]</scope>
    <source>
        <strain evidence="4">UMSG2</strain>
    </source>
</reference>
<protein>
    <submittedName>
        <fullName evidence="4">Uncharacterized protein</fullName>
    </submittedName>
</protein>
<evidence type="ECO:0000313" key="4">
    <source>
        <dbReference type="EMBL" id="RKF62985.1"/>
    </source>
</evidence>
<feature type="transmembrane region" description="Helical" evidence="2">
    <location>
        <begin position="59"/>
        <end position="76"/>
    </location>
</feature>
<keyword evidence="2" id="KW-0472">Membrane</keyword>
<feature type="signal peptide" evidence="3">
    <location>
        <begin position="1"/>
        <end position="26"/>
    </location>
</feature>
<gene>
    <name evidence="4" type="ORF">OnM2_028109</name>
</gene>
<feature type="non-terminal residue" evidence="4">
    <location>
        <position position="116"/>
    </location>
</feature>
<keyword evidence="2" id="KW-0812">Transmembrane</keyword>
<name>A0A420HZY4_9PEZI</name>
<proteinExistence type="predicted"/>
<keyword evidence="2" id="KW-1133">Transmembrane helix</keyword>